<dbReference type="Gene3D" id="1.10.150.50">
    <property type="entry name" value="Transcription Factor, Ets-1"/>
    <property type="match status" value="1"/>
</dbReference>
<feature type="compositionally biased region" description="Low complexity" evidence="4">
    <location>
        <begin position="531"/>
        <end position="567"/>
    </location>
</feature>
<feature type="compositionally biased region" description="Polar residues" evidence="4">
    <location>
        <begin position="666"/>
        <end position="676"/>
    </location>
</feature>
<feature type="compositionally biased region" description="Low complexity" evidence="4">
    <location>
        <begin position="260"/>
        <end position="283"/>
    </location>
</feature>
<dbReference type="PROSITE" id="PS50061">
    <property type="entry name" value="ETS_DOMAIN_3"/>
    <property type="match status" value="1"/>
</dbReference>
<evidence type="ECO:0000256" key="3">
    <source>
        <dbReference type="RuleBase" id="RU004019"/>
    </source>
</evidence>
<dbReference type="Gene3D" id="1.10.10.10">
    <property type="entry name" value="Winged helix-like DNA-binding domain superfamily/Winged helix DNA-binding domain"/>
    <property type="match status" value="1"/>
</dbReference>
<evidence type="ECO:0000259" key="5">
    <source>
        <dbReference type="PROSITE" id="PS50061"/>
    </source>
</evidence>
<dbReference type="Pfam" id="PF02198">
    <property type="entry name" value="SAM_PNT"/>
    <property type="match status" value="1"/>
</dbReference>
<dbReference type="InterPro" id="IPR036390">
    <property type="entry name" value="WH_DNA-bd_sf"/>
</dbReference>
<dbReference type="SUPFAM" id="SSF46785">
    <property type="entry name" value="Winged helix' DNA-binding domain"/>
    <property type="match status" value="1"/>
</dbReference>
<dbReference type="InterPro" id="IPR036388">
    <property type="entry name" value="WH-like_DNA-bd_sf"/>
</dbReference>
<keyword evidence="2 3" id="KW-0238">DNA-binding</keyword>
<feature type="compositionally biased region" description="Polar residues" evidence="4">
    <location>
        <begin position="569"/>
        <end position="597"/>
    </location>
</feature>
<feature type="domain" description="PNT" evidence="6">
    <location>
        <begin position="29"/>
        <end position="113"/>
    </location>
</feature>
<dbReference type="RefSeq" id="XP_058984653.1">
    <property type="nucleotide sequence ID" value="XM_059128670.1"/>
</dbReference>
<dbReference type="PRINTS" id="PR00454">
    <property type="entry name" value="ETSDOMAIN"/>
</dbReference>
<gene>
    <name evidence="8 9" type="primary">LOC131805474</name>
</gene>
<dbReference type="CDD" id="cd08535">
    <property type="entry name" value="SAM_PNT-Tel_Yan"/>
    <property type="match status" value="1"/>
</dbReference>
<name>A0ABM3VFS4_MUSDO</name>
<dbReference type="PROSITE" id="PS00345">
    <property type="entry name" value="ETS_DOMAIN_1"/>
    <property type="match status" value="1"/>
</dbReference>
<dbReference type="SMART" id="SM00251">
    <property type="entry name" value="SAM_PNT"/>
    <property type="match status" value="1"/>
</dbReference>
<evidence type="ECO:0000313" key="8">
    <source>
        <dbReference type="RefSeq" id="XP_058984652.1"/>
    </source>
</evidence>
<feature type="region of interest" description="Disordered" evidence="4">
    <location>
        <begin position="260"/>
        <end position="298"/>
    </location>
</feature>
<feature type="region of interest" description="Disordered" evidence="4">
    <location>
        <begin position="528"/>
        <end position="597"/>
    </location>
</feature>
<reference evidence="8 9" key="1">
    <citation type="submission" date="2025-05" db="UniProtKB">
        <authorList>
            <consortium name="RefSeq"/>
        </authorList>
    </citation>
    <scope>IDENTIFICATION</scope>
    <source>
        <strain evidence="8 9">Aabys</strain>
        <tissue evidence="8 9">Whole body</tissue>
    </source>
</reference>
<dbReference type="PANTHER" id="PTHR11849">
    <property type="entry name" value="ETS"/>
    <property type="match status" value="1"/>
</dbReference>
<dbReference type="SUPFAM" id="SSF47769">
    <property type="entry name" value="SAM/Pointed domain"/>
    <property type="match status" value="1"/>
</dbReference>
<dbReference type="PROSITE" id="PS51433">
    <property type="entry name" value="PNT"/>
    <property type="match status" value="1"/>
</dbReference>
<dbReference type="Proteomes" id="UP001652621">
    <property type="component" value="Unplaced"/>
</dbReference>
<feature type="compositionally biased region" description="Pro residues" evidence="4">
    <location>
        <begin position="137"/>
        <end position="148"/>
    </location>
</feature>
<comment type="similarity">
    <text evidence="1 3">Belongs to the ETS family.</text>
</comment>
<keyword evidence="7" id="KW-1185">Reference proteome</keyword>
<evidence type="ECO:0000313" key="7">
    <source>
        <dbReference type="Proteomes" id="UP001652621"/>
    </source>
</evidence>
<evidence type="ECO:0000256" key="1">
    <source>
        <dbReference type="ARBA" id="ARBA00005562"/>
    </source>
</evidence>
<feature type="region of interest" description="Disordered" evidence="4">
    <location>
        <begin position="666"/>
        <end position="711"/>
    </location>
</feature>
<dbReference type="RefSeq" id="XP_058984652.1">
    <property type="nucleotide sequence ID" value="XM_059128669.1"/>
</dbReference>
<protein>
    <submittedName>
        <fullName evidence="8 9">Ets DNA-binding protein pokkuri-like isoform X1</fullName>
    </submittedName>
</protein>
<proteinExistence type="inferred from homology"/>
<dbReference type="GeneID" id="131805474"/>
<keyword evidence="3" id="KW-0539">Nucleus</keyword>
<feature type="compositionally biased region" description="Low complexity" evidence="4">
    <location>
        <begin position="181"/>
        <end position="234"/>
    </location>
</feature>
<dbReference type="InterPro" id="IPR000418">
    <property type="entry name" value="Ets_dom"/>
</dbReference>
<evidence type="ECO:0000313" key="9">
    <source>
        <dbReference type="RefSeq" id="XP_058984653.1"/>
    </source>
</evidence>
<feature type="compositionally biased region" description="Low complexity" evidence="4">
    <location>
        <begin position="736"/>
        <end position="776"/>
    </location>
</feature>
<evidence type="ECO:0000256" key="4">
    <source>
        <dbReference type="SAM" id="MobiDB-lite"/>
    </source>
</evidence>
<accession>A0ABM3VFS4</accession>
<dbReference type="SMART" id="SM00413">
    <property type="entry name" value="ETS"/>
    <property type="match status" value="1"/>
</dbReference>
<dbReference type="InterPro" id="IPR003118">
    <property type="entry name" value="Pointed_dom"/>
</dbReference>
<dbReference type="InterPro" id="IPR013761">
    <property type="entry name" value="SAM/pointed_sf"/>
</dbReference>
<sequence>MKMLPVQLSLNPPLGLWSDMLWRCPPAQPSQLAELKTQLPPSLPSDPRLWSREDVAVFLHFCEREFDLPKVDYDLFQMNGKALCLLTRADFGHRCPGAGDVLHNVLQMLVIESHMMQWHLPNSPVTPTSRYPLSPHSHPPTPTWPPIGAPESAFHQTSHLAPHHFMAPNSVTLSPPPSVDSQASSPPQSHDQSQPQQNGTSNSPSSSSSSSSSSSAHNGNSSSSSSTSSTGSTSSASATATAAAAAAAAAALSANNAFSALKHQHQQQQQQQQQHHNATSASSHHSDSDEESYSEPPAANSTIVNFSAQSYQAAAAAAAAVAQYNNSPPTTPILKDMPQSLKQQIKNTFVNSWSQQQQQQQQQQHLNLEQQKLPNLGGGSVSAPTTPSYMQPVKREFFPDKTDNRYMQPVKREFFPENTEPNTNGRLLWDFLQQLLNDRNQKYSDLIAWKCRDTGVFKIVDPAGLAKLWGIQKNHLSMNYDKMSRALRYYYRVNILRKVQGERHCYQFLRNPTELKNIKNISLLRQSVGQTNGTNGSPGATNSNGSNSNVNQSPSSITNSPTSNGTNWAMPTQTPASQMQTPQRPSSQGNPNHLTLPNSISSAAAAVAAAAAAAYGPPPSSPLFMHAINGAFHYLSSNGVPPNSPAALPTTPNDKFQFNIMKNEQNSVTSHETSGAASDEMKPTDLSVSGSSSVEKRPYSSPSANDDCYPLIRNADGLTTIKLIRYNESEGGAGTQQQNSGLNDSNDNQQQQQRNTPTPMDSESSEMESSPSHDSMGATDLRK</sequence>
<feature type="domain" description="ETS" evidence="5">
    <location>
        <begin position="426"/>
        <end position="509"/>
    </location>
</feature>
<feature type="region of interest" description="Disordered" evidence="4">
    <location>
        <begin position="166"/>
        <end position="234"/>
    </location>
</feature>
<dbReference type="PROSITE" id="PS00346">
    <property type="entry name" value="ETS_DOMAIN_2"/>
    <property type="match status" value="1"/>
</dbReference>
<dbReference type="Pfam" id="PF00178">
    <property type="entry name" value="Ets"/>
    <property type="match status" value="1"/>
</dbReference>
<evidence type="ECO:0000256" key="2">
    <source>
        <dbReference type="ARBA" id="ARBA00023125"/>
    </source>
</evidence>
<feature type="region of interest" description="Disordered" evidence="4">
    <location>
        <begin position="731"/>
        <end position="783"/>
    </location>
</feature>
<evidence type="ECO:0000259" key="6">
    <source>
        <dbReference type="PROSITE" id="PS51433"/>
    </source>
</evidence>
<comment type="subcellular location">
    <subcellularLocation>
        <location evidence="3">Nucleus</location>
    </subcellularLocation>
</comment>
<dbReference type="PANTHER" id="PTHR11849:SF201">
    <property type="entry name" value="ETS DNA-BINDING PROTEIN POKKURI"/>
    <property type="match status" value="1"/>
</dbReference>
<dbReference type="InterPro" id="IPR046328">
    <property type="entry name" value="ETS_fam"/>
</dbReference>
<organism evidence="7 8">
    <name type="scientific">Musca domestica</name>
    <name type="common">House fly</name>
    <dbReference type="NCBI Taxonomy" id="7370"/>
    <lineage>
        <taxon>Eukaryota</taxon>
        <taxon>Metazoa</taxon>
        <taxon>Ecdysozoa</taxon>
        <taxon>Arthropoda</taxon>
        <taxon>Hexapoda</taxon>
        <taxon>Insecta</taxon>
        <taxon>Pterygota</taxon>
        <taxon>Neoptera</taxon>
        <taxon>Endopterygota</taxon>
        <taxon>Diptera</taxon>
        <taxon>Brachycera</taxon>
        <taxon>Muscomorpha</taxon>
        <taxon>Muscoidea</taxon>
        <taxon>Muscidae</taxon>
        <taxon>Musca</taxon>
    </lineage>
</organism>
<feature type="region of interest" description="Disordered" evidence="4">
    <location>
        <begin position="129"/>
        <end position="153"/>
    </location>
</feature>